<accession>A0AAW9MVQ6</accession>
<dbReference type="Proteomes" id="UP001357733">
    <property type="component" value="Unassembled WGS sequence"/>
</dbReference>
<gene>
    <name evidence="2" type="ORF">VLK81_09490</name>
</gene>
<feature type="transmembrane region" description="Helical" evidence="1">
    <location>
        <begin position="395"/>
        <end position="416"/>
    </location>
</feature>
<feature type="transmembrane region" description="Helical" evidence="1">
    <location>
        <begin position="66"/>
        <end position="89"/>
    </location>
</feature>
<proteinExistence type="predicted"/>
<feature type="transmembrane region" description="Helical" evidence="1">
    <location>
        <begin position="472"/>
        <end position="492"/>
    </location>
</feature>
<protein>
    <submittedName>
        <fullName evidence="2">Uncharacterized protein</fullName>
    </submittedName>
</protein>
<name>A0AAW9MVQ6_9FIRM</name>
<feature type="transmembrane region" description="Helical" evidence="1">
    <location>
        <begin position="310"/>
        <end position="333"/>
    </location>
</feature>
<evidence type="ECO:0000313" key="3">
    <source>
        <dbReference type="Proteomes" id="UP001357733"/>
    </source>
</evidence>
<keyword evidence="1" id="KW-0812">Transmembrane</keyword>
<sequence>MISSSLESVYKLSGKFVVNLSYGISIFMITLLFSLAMIISSIYYSKDLEIMLRLPIREEDMYLSKLIVSQSFGVLVSLAVTIPIGIFYIRQGLSSFYLVNVIISGFLIVISTVSVLQLVIVWIMKYINRFKSVKNILQILGFVLIMVFSFSAQFIFKQKFASIFMERIGDLSSNIFLKTLFANIFLFSKGLDSNLGIGQNVLYFLGQIILTVFLVFISVKLGSRPMVQGAISGSEGIGKKKRGEKFARTNISNLIAKKEISEIFKTPVYLMNIAIYGLMMIIFIVVPFIAGGERLEFSSVLNDLYKFLSMMSMGAKVLLSSFIYLTLTIFVSIQGQSAYSSLTREGKHIWLVKSLPISSKDQIRGRIKASFFISLFNVLPIIVVSIFLFREPFVIIGLLLGVGVGILYTNYLGLFIGSRFVKLDWDNPAQAIKRSNASFIMALILFAYIFSLIFVLPNIIENIGDSFEDFQIIGGIYLLIHIILIFILKFLARKSFEKKLVDLGN</sequence>
<feature type="transmembrane region" description="Helical" evidence="1">
    <location>
        <begin position="268"/>
        <end position="290"/>
    </location>
</feature>
<dbReference type="RefSeq" id="WP_324620418.1">
    <property type="nucleotide sequence ID" value="NZ_JAYKOT010000003.1"/>
</dbReference>
<evidence type="ECO:0000256" key="1">
    <source>
        <dbReference type="SAM" id="Phobius"/>
    </source>
</evidence>
<keyword evidence="1" id="KW-0472">Membrane</keyword>
<reference evidence="2 3" key="1">
    <citation type="submission" date="2024-01" db="EMBL/GenBank/DDBJ databases">
        <title>Complete genome sequence of Citroniella saccharovorans strain M6.X9, isolated from human fecal sample.</title>
        <authorList>
            <person name="Cheng G."/>
            <person name="Westerholm M."/>
            <person name="Schnurer A."/>
        </authorList>
    </citation>
    <scope>NUCLEOTIDE SEQUENCE [LARGE SCALE GENOMIC DNA]</scope>
    <source>
        <strain evidence="2 3">DSM 29873</strain>
    </source>
</reference>
<keyword evidence="1" id="KW-1133">Transmembrane helix</keyword>
<comment type="caution">
    <text evidence="2">The sequence shown here is derived from an EMBL/GenBank/DDBJ whole genome shotgun (WGS) entry which is preliminary data.</text>
</comment>
<dbReference type="EMBL" id="JAYKOT010000003">
    <property type="protein sequence ID" value="MEB3430216.1"/>
    <property type="molecule type" value="Genomic_DNA"/>
</dbReference>
<dbReference type="AlphaFoldDB" id="A0AAW9MVQ6"/>
<organism evidence="2 3">
    <name type="scientific">Citroniella saccharovorans</name>
    <dbReference type="NCBI Taxonomy" id="2053367"/>
    <lineage>
        <taxon>Bacteria</taxon>
        <taxon>Bacillati</taxon>
        <taxon>Bacillota</taxon>
        <taxon>Tissierellia</taxon>
        <taxon>Tissierellales</taxon>
        <taxon>Peptoniphilaceae</taxon>
        <taxon>Citroniella</taxon>
    </lineage>
</organism>
<feature type="transmembrane region" description="Helical" evidence="1">
    <location>
        <begin position="369"/>
        <end position="389"/>
    </location>
</feature>
<keyword evidence="3" id="KW-1185">Reference proteome</keyword>
<feature type="transmembrane region" description="Helical" evidence="1">
    <location>
        <begin position="136"/>
        <end position="156"/>
    </location>
</feature>
<evidence type="ECO:0000313" key="2">
    <source>
        <dbReference type="EMBL" id="MEB3430216.1"/>
    </source>
</evidence>
<feature type="transmembrane region" description="Helical" evidence="1">
    <location>
        <begin position="20"/>
        <end position="45"/>
    </location>
</feature>
<feature type="transmembrane region" description="Helical" evidence="1">
    <location>
        <begin position="437"/>
        <end position="460"/>
    </location>
</feature>
<feature type="transmembrane region" description="Helical" evidence="1">
    <location>
        <begin position="201"/>
        <end position="219"/>
    </location>
</feature>
<feature type="transmembrane region" description="Helical" evidence="1">
    <location>
        <begin position="95"/>
        <end position="124"/>
    </location>
</feature>